<dbReference type="Pfam" id="PF07727">
    <property type="entry name" value="RVT_2"/>
    <property type="match status" value="1"/>
</dbReference>
<proteinExistence type="predicted"/>
<evidence type="ECO:0000313" key="2">
    <source>
        <dbReference type="EMBL" id="KAJ0389394.1"/>
    </source>
</evidence>
<protein>
    <recommendedName>
        <fullName evidence="1">Reverse transcriptase Ty1/copia-type domain-containing protein</fullName>
    </recommendedName>
</protein>
<dbReference type="AlphaFoldDB" id="A0AAD5Q4H5"/>
<keyword evidence="3" id="KW-1185">Reference proteome</keyword>
<gene>
    <name evidence="2" type="ORF">P43SY_011985</name>
</gene>
<comment type="caution">
    <text evidence="2">The sequence shown here is derived from an EMBL/GenBank/DDBJ whole genome shotgun (WGS) entry which is preliminary data.</text>
</comment>
<reference evidence="2" key="1">
    <citation type="submission" date="2021-12" db="EMBL/GenBank/DDBJ databases">
        <title>Prjna785345.</title>
        <authorList>
            <person name="Rujirawat T."/>
            <person name="Krajaejun T."/>
        </authorList>
    </citation>
    <scope>NUCLEOTIDE SEQUENCE</scope>
    <source>
        <strain evidence="2">Pi057C3</strain>
    </source>
</reference>
<feature type="domain" description="Reverse transcriptase Ty1/copia-type" evidence="1">
    <location>
        <begin position="23"/>
        <end position="95"/>
    </location>
</feature>
<dbReference type="InterPro" id="IPR013103">
    <property type="entry name" value="RVT_2"/>
</dbReference>
<evidence type="ECO:0000259" key="1">
    <source>
        <dbReference type="Pfam" id="PF07727"/>
    </source>
</evidence>
<dbReference type="Proteomes" id="UP001209570">
    <property type="component" value="Unassembled WGS sequence"/>
</dbReference>
<dbReference type="EMBL" id="JAKCXM010003941">
    <property type="protein sequence ID" value="KAJ0389394.1"/>
    <property type="molecule type" value="Genomic_DNA"/>
</dbReference>
<evidence type="ECO:0000313" key="3">
    <source>
        <dbReference type="Proteomes" id="UP001209570"/>
    </source>
</evidence>
<sequence length="96" mass="10817">MEASDANKWRAACDSEFQSLIKNNTWDVVPLPVGRKAIGCKWVFKVKENEHGQVERHKARLVAKGFAQKYGIDYDETFAPVAKFTSIRIVLALAAH</sequence>
<accession>A0AAD5Q4H5</accession>
<organism evidence="2 3">
    <name type="scientific">Pythium insidiosum</name>
    <name type="common">Pythiosis disease agent</name>
    <dbReference type="NCBI Taxonomy" id="114742"/>
    <lineage>
        <taxon>Eukaryota</taxon>
        <taxon>Sar</taxon>
        <taxon>Stramenopiles</taxon>
        <taxon>Oomycota</taxon>
        <taxon>Peronosporomycetes</taxon>
        <taxon>Pythiales</taxon>
        <taxon>Pythiaceae</taxon>
        <taxon>Pythium</taxon>
    </lineage>
</organism>
<name>A0AAD5Q4H5_PYTIN</name>